<dbReference type="EMBL" id="GU071086">
    <property type="protein sequence ID" value="ADB04216.1"/>
    <property type="molecule type" value="Genomic_DNA"/>
</dbReference>
<evidence type="ECO:0000313" key="2">
    <source>
        <dbReference type="EMBL" id="ADB04216.1"/>
    </source>
</evidence>
<dbReference type="RefSeq" id="YP_003407178.1">
    <property type="nucleotide sequence ID" value="NC_013756.1"/>
</dbReference>
<dbReference type="KEGG" id="vg:8746690"/>
<evidence type="ECO:0000313" key="3">
    <source>
        <dbReference type="Proteomes" id="UP000029780"/>
    </source>
</evidence>
<accession>D2XB89</accession>
<organism evidence="2 3">
    <name type="scientific">Marseillevirus marseillevirus</name>
    <name type="common">GBM</name>
    <dbReference type="NCBI Taxonomy" id="694581"/>
    <lineage>
        <taxon>Viruses</taxon>
        <taxon>Varidnaviria</taxon>
        <taxon>Bamfordvirae</taxon>
        <taxon>Nucleocytoviricota</taxon>
        <taxon>Megaviricetes</taxon>
        <taxon>Pimascovirales</taxon>
        <taxon>Pimascovirales incertae sedis</taxon>
        <taxon>Marseilleviridae</taxon>
        <taxon>Marseillevirus</taxon>
        <taxon>Marseillevirus massiliense</taxon>
    </lineage>
</organism>
<keyword evidence="1" id="KW-1133">Transmembrane helix</keyword>
<feature type="transmembrane region" description="Helical" evidence="1">
    <location>
        <begin position="39"/>
        <end position="61"/>
    </location>
</feature>
<gene>
    <name evidence="2" type="ORF">MAR_ORF454</name>
</gene>
<sequence length="71" mass="7910">MSKMKTAACVYGVIGIPPLFLFSVEEGVKLGWSGKKMNAANVFSSFGTALFKGIFYPYFFYKYAKGEISFK</sequence>
<dbReference type="GeneID" id="8746690"/>
<keyword evidence="1" id="KW-0472">Membrane</keyword>
<proteinExistence type="predicted"/>
<keyword evidence="3" id="KW-1185">Reference proteome</keyword>
<organismHost>
    <name type="scientific">Acanthamoeba</name>
    <dbReference type="NCBI Taxonomy" id="5754"/>
</organismHost>
<dbReference type="Proteomes" id="UP000029780">
    <property type="component" value="Segment"/>
</dbReference>
<keyword evidence="1" id="KW-0812">Transmembrane</keyword>
<protein>
    <submittedName>
        <fullName evidence="2">Uncharacterized protein</fullName>
    </submittedName>
</protein>
<reference evidence="2 3" key="1">
    <citation type="journal article" date="2009" name="Proc. Natl. Acad. Sci. U.S.A.">
        <title>Giant Marseillevirus highlights the role of amoebae as a melting pot in emergence of chimeric microorganisms.</title>
        <authorList>
            <person name="Boyer M."/>
            <person name="Yutin N."/>
            <person name="Pagnier I."/>
            <person name="Barrassi L."/>
            <person name="Fournous G."/>
            <person name="Espinosa L."/>
            <person name="Robert C."/>
            <person name="Azza S."/>
            <person name="Sun S."/>
            <person name="Rossmann M.G."/>
            <person name="Suzan-Monti M."/>
            <person name="La Scola B."/>
            <person name="Koonin E.V."/>
            <person name="Raoult D."/>
        </authorList>
    </citation>
    <scope>NUCLEOTIDE SEQUENCE [LARGE SCALE GENOMIC DNA]</scope>
    <source>
        <strain evidence="2 3">T19</strain>
    </source>
</reference>
<dbReference type="OrthoDB" id="37712at10239"/>
<evidence type="ECO:0000256" key="1">
    <source>
        <dbReference type="SAM" id="Phobius"/>
    </source>
</evidence>
<name>D2XB89_GBMV</name>